<accession>U1GC85</accession>
<feature type="compositionally biased region" description="Polar residues" evidence="1">
    <location>
        <begin position="19"/>
        <end position="29"/>
    </location>
</feature>
<protein>
    <submittedName>
        <fullName evidence="2">Uncharacterized protein</fullName>
    </submittedName>
</protein>
<proteinExistence type="predicted"/>
<evidence type="ECO:0000313" key="3">
    <source>
        <dbReference type="Proteomes" id="UP000019373"/>
    </source>
</evidence>
<feature type="region of interest" description="Disordered" evidence="1">
    <location>
        <begin position="113"/>
        <end position="146"/>
    </location>
</feature>
<reference evidence="3" key="1">
    <citation type="journal article" date="2014" name="BMC Genomics">
        <title>Genome characteristics reveal the impact of lichenization on lichen-forming fungus Endocarpon pusillum Hedwig (Verrucariales, Ascomycota).</title>
        <authorList>
            <person name="Wang Y.-Y."/>
            <person name="Liu B."/>
            <person name="Zhang X.-Y."/>
            <person name="Zhou Q.-M."/>
            <person name="Zhang T."/>
            <person name="Li H."/>
            <person name="Yu Y.-F."/>
            <person name="Zhang X.-L."/>
            <person name="Hao X.-Y."/>
            <person name="Wang M."/>
            <person name="Wang L."/>
            <person name="Wei J.-C."/>
        </authorList>
    </citation>
    <scope>NUCLEOTIDE SEQUENCE [LARGE SCALE GENOMIC DNA]</scope>
    <source>
        <strain evidence="3">Z07020 / HMAS-L-300199</strain>
    </source>
</reference>
<sequence length="225" mass="25338">MQPDKDQMKAMVEELEVSNKLSSEQSPELLSTRTSSIWKGADAHRGEPLLASSSDDMTRFTATGRPFKPENHYQSTWAGLADAPQAVPGKTLPWKFTDESLISVPCLRPKSQEERFAPGEANKKNNKRWWDRRSSKSNGSMNNPDKFVMRKIQRGEYLKHYAKDEQGAYIGTEEPAEDCILGGDDLETYRSGRDKMFRNEIVGNGLKRPALVDGEPDKSDDDVVL</sequence>
<feature type="compositionally biased region" description="Basic and acidic residues" evidence="1">
    <location>
        <begin position="113"/>
        <end position="134"/>
    </location>
</feature>
<keyword evidence="3" id="KW-1185">Reference proteome</keyword>
<organism evidence="2 3">
    <name type="scientific">Endocarpon pusillum (strain Z07020 / HMAS-L-300199)</name>
    <name type="common">Lichen-forming fungus</name>
    <dbReference type="NCBI Taxonomy" id="1263415"/>
    <lineage>
        <taxon>Eukaryota</taxon>
        <taxon>Fungi</taxon>
        <taxon>Dikarya</taxon>
        <taxon>Ascomycota</taxon>
        <taxon>Pezizomycotina</taxon>
        <taxon>Eurotiomycetes</taxon>
        <taxon>Chaetothyriomycetidae</taxon>
        <taxon>Verrucariales</taxon>
        <taxon>Verrucariaceae</taxon>
        <taxon>Endocarpon</taxon>
    </lineage>
</organism>
<feature type="compositionally biased region" description="Basic and acidic residues" evidence="1">
    <location>
        <begin position="1"/>
        <end position="12"/>
    </location>
</feature>
<dbReference type="EMBL" id="KE720818">
    <property type="protein sequence ID" value="ERF75182.1"/>
    <property type="molecule type" value="Genomic_DNA"/>
</dbReference>
<name>U1GC85_ENDPU</name>
<dbReference type="AlphaFoldDB" id="U1GC85"/>
<feature type="region of interest" description="Disordered" evidence="1">
    <location>
        <begin position="47"/>
        <end position="67"/>
    </location>
</feature>
<evidence type="ECO:0000313" key="2">
    <source>
        <dbReference type="EMBL" id="ERF75182.1"/>
    </source>
</evidence>
<dbReference type="OrthoDB" id="4158258at2759"/>
<dbReference type="Proteomes" id="UP000019373">
    <property type="component" value="Unassembled WGS sequence"/>
</dbReference>
<dbReference type="HOGENOM" id="CLU_1229921_0_0_1"/>
<dbReference type="GeneID" id="19241166"/>
<dbReference type="RefSeq" id="XP_007787529.1">
    <property type="nucleotide sequence ID" value="XM_007789339.1"/>
</dbReference>
<dbReference type="eggNOG" id="ENOG502SXKZ">
    <property type="taxonomic scope" value="Eukaryota"/>
</dbReference>
<evidence type="ECO:0000256" key="1">
    <source>
        <dbReference type="SAM" id="MobiDB-lite"/>
    </source>
</evidence>
<gene>
    <name evidence="2" type="ORF">EPUS_06222</name>
</gene>
<feature type="region of interest" description="Disordered" evidence="1">
    <location>
        <begin position="1"/>
        <end position="29"/>
    </location>
</feature>